<evidence type="ECO:0000256" key="2">
    <source>
        <dbReference type="PROSITE-ProRule" id="PRU00169"/>
    </source>
</evidence>
<dbReference type="Proteomes" id="UP000185911">
    <property type="component" value="Unassembled WGS sequence"/>
</dbReference>
<dbReference type="CDD" id="cd17535">
    <property type="entry name" value="REC_NarL-like"/>
    <property type="match status" value="1"/>
</dbReference>
<evidence type="ECO:0000313" key="4">
    <source>
        <dbReference type="EMBL" id="OLP06352.1"/>
    </source>
</evidence>
<dbReference type="AlphaFoldDB" id="A0A1Q8YEF4"/>
<name>A0A1Q8YEF4_9BURK</name>
<dbReference type="PROSITE" id="PS50110">
    <property type="entry name" value="RESPONSE_REGULATORY"/>
    <property type="match status" value="1"/>
</dbReference>
<sequence length="133" mass="14293">MWESIMTLHVMLVDDNLTFLASVKKTLGLVANTEVVAEAHNGEQALAIAQALQPDLMLLDIVMPGMSGLEVARTMQSWPHSPRVLFLSMHDNESYRTAAQELGALGLVGKANFVAQLLPIISQLAQPVSGASV</sequence>
<evidence type="ECO:0000259" key="3">
    <source>
        <dbReference type="PROSITE" id="PS50110"/>
    </source>
</evidence>
<dbReference type="SMART" id="SM00448">
    <property type="entry name" value="REC"/>
    <property type="match status" value="1"/>
</dbReference>
<reference evidence="4 5" key="1">
    <citation type="submission" date="2017-01" db="EMBL/GenBank/DDBJ databases">
        <title>Genome sequence of Rhodoferax antarcticus ANT.BR, a psychrophilic purple nonsulfur bacterium from an Antarctic microbial mat.</title>
        <authorList>
            <person name="Baker J."/>
            <person name="Riester C."/>
            <person name="Skinner B."/>
            <person name="Newell A."/>
            <person name="Swingley W."/>
            <person name="Madigan M."/>
            <person name="Jung D."/>
            <person name="Asao M."/>
            <person name="Chen M."/>
            <person name="Loughlin P."/>
            <person name="Pan H."/>
            <person name="Lin S."/>
            <person name="Li N."/>
            <person name="Shaw J."/>
            <person name="Prado M."/>
            <person name="Sherman C."/>
            <person name="Li X."/>
            <person name="Tang J."/>
            <person name="Blankenship R."/>
            <person name="Zhao T."/>
            <person name="Touchman J."/>
            <person name="Sattley M."/>
        </authorList>
    </citation>
    <scope>NUCLEOTIDE SEQUENCE [LARGE SCALE GENOMIC DNA]</scope>
    <source>
        <strain evidence="4 5">ANT.BR</strain>
    </source>
</reference>
<dbReference type="GO" id="GO:0000160">
    <property type="term" value="P:phosphorelay signal transduction system"/>
    <property type="evidence" value="ECO:0007669"/>
    <property type="project" value="InterPro"/>
</dbReference>
<keyword evidence="5" id="KW-1185">Reference proteome</keyword>
<dbReference type="STRING" id="81479.RA876_07015"/>
<evidence type="ECO:0000256" key="1">
    <source>
        <dbReference type="ARBA" id="ARBA00022553"/>
    </source>
</evidence>
<protein>
    <submittedName>
        <fullName evidence="4">Response regulator receiver domain protein</fullName>
    </submittedName>
</protein>
<accession>A0A1Q8YEF4</accession>
<dbReference type="InterPro" id="IPR011006">
    <property type="entry name" value="CheY-like_superfamily"/>
</dbReference>
<dbReference type="Gene3D" id="3.40.50.2300">
    <property type="match status" value="1"/>
</dbReference>
<gene>
    <name evidence="4" type="ORF">BLL52_2583</name>
</gene>
<keyword evidence="1 2" id="KW-0597">Phosphoprotein</keyword>
<dbReference type="InterPro" id="IPR058245">
    <property type="entry name" value="NreC/VraR/RcsB-like_REC"/>
</dbReference>
<dbReference type="EMBL" id="MSYM01000013">
    <property type="protein sequence ID" value="OLP06352.1"/>
    <property type="molecule type" value="Genomic_DNA"/>
</dbReference>
<comment type="caution">
    <text evidence="4">The sequence shown here is derived from an EMBL/GenBank/DDBJ whole genome shotgun (WGS) entry which is preliminary data.</text>
</comment>
<dbReference type="Pfam" id="PF00072">
    <property type="entry name" value="Response_reg"/>
    <property type="match status" value="1"/>
</dbReference>
<evidence type="ECO:0000313" key="5">
    <source>
        <dbReference type="Proteomes" id="UP000185911"/>
    </source>
</evidence>
<dbReference type="PANTHER" id="PTHR44591">
    <property type="entry name" value="STRESS RESPONSE REGULATOR PROTEIN 1"/>
    <property type="match status" value="1"/>
</dbReference>
<feature type="modified residue" description="4-aspartylphosphate" evidence="2">
    <location>
        <position position="60"/>
    </location>
</feature>
<dbReference type="PANTHER" id="PTHR44591:SF3">
    <property type="entry name" value="RESPONSE REGULATORY DOMAIN-CONTAINING PROTEIN"/>
    <property type="match status" value="1"/>
</dbReference>
<dbReference type="InterPro" id="IPR050595">
    <property type="entry name" value="Bact_response_regulator"/>
</dbReference>
<organism evidence="4 5">
    <name type="scientific">Rhodoferax antarcticus ANT.BR</name>
    <dbReference type="NCBI Taxonomy" id="1111071"/>
    <lineage>
        <taxon>Bacteria</taxon>
        <taxon>Pseudomonadati</taxon>
        <taxon>Pseudomonadota</taxon>
        <taxon>Betaproteobacteria</taxon>
        <taxon>Burkholderiales</taxon>
        <taxon>Comamonadaceae</taxon>
        <taxon>Rhodoferax</taxon>
    </lineage>
</organism>
<proteinExistence type="predicted"/>
<dbReference type="InterPro" id="IPR001789">
    <property type="entry name" value="Sig_transdc_resp-reg_receiver"/>
</dbReference>
<feature type="domain" description="Response regulatory" evidence="3">
    <location>
        <begin position="9"/>
        <end position="125"/>
    </location>
</feature>
<dbReference type="SUPFAM" id="SSF52172">
    <property type="entry name" value="CheY-like"/>
    <property type="match status" value="1"/>
</dbReference>